<feature type="domain" description="Polysaccharide chain length determinant N-terminal" evidence="9">
    <location>
        <begin position="575"/>
        <end position="652"/>
    </location>
</feature>
<feature type="compositionally biased region" description="Basic and acidic residues" evidence="8">
    <location>
        <begin position="469"/>
        <end position="488"/>
    </location>
</feature>
<evidence type="ECO:0000256" key="5">
    <source>
        <dbReference type="ARBA" id="ARBA00022989"/>
    </source>
</evidence>
<dbReference type="Pfam" id="PF02706">
    <property type="entry name" value="Wzz"/>
    <property type="match status" value="1"/>
</dbReference>
<dbReference type="PANTHER" id="PTHR32309:SF13">
    <property type="entry name" value="FERRIC ENTEROBACTIN TRANSPORT PROTEIN FEPE"/>
    <property type="match status" value="1"/>
</dbReference>
<comment type="caution">
    <text evidence="10">The sequence shown here is derived from an EMBL/GenBank/DDBJ whole genome shotgun (WGS) entry which is preliminary data.</text>
</comment>
<feature type="region of interest" description="Disordered" evidence="8">
    <location>
        <begin position="458"/>
        <end position="488"/>
    </location>
</feature>
<dbReference type="SUPFAM" id="SSF52540">
    <property type="entry name" value="P-loop containing nucleoside triphosphate hydrolases"/>
    <property type="match status" value="1"/>
</dbReference>
<proteinExistence type="inferred from homology"/>
<feature type="compositionally biased region" description="Low complexity" evidence="8">
    <location>
        <begin position="1101"/>
        <end position="1124"/>
    </location>
</feature>
<dbReference type="InterPro" id="IPR003856">
    <property type="entry name" value="LPS_length_determ_N"/>
</dbReference>
<dbReference type="PANTHER" id="PTHR32309">
    <property type="entry name" value="TYROSINE-PROTEIN KINASE"/>
    <property type="match status" value="1"/>
</dbReference>
<keyword evidence="4" id="KW-0812">Transmembrane</keyword>
<keyword evidence="3" id="KW-1003">Cell membrane</keyword>
<organism evidence="10 11">
    <name type="scientific">Glycomyces albidus</name>
    <dbReference type="NCBI Taxonomy" id="2656774"/>
    <lineage>
        <taxon>Bacteria</taxon>
        <taxon>Bacillati</taxon>
        <taxon>Actinomycetota</taxon>
        <taxon>Actinomycetes</taxon>
        <taxon>Glycomycetales</taxon>
        <taxon>Glycomycetaceae</taxon>
        <taxon>Glycomyces</taxon>
    </lineage>
</organism>
<protein>
    <recommendedName>
        <fullName evidence="9">Polysaccharide chain length determinant N-terminal domain-containing protein</fullName>
    </recommendedName>
</protein>
<feature type="region of interest" description="Disordered" evidence="8">
    <location>
        <begin position="347"/>
        <end position="366"/>
    </location>
</feature>
<accession>A0A6L5G5J9</accession>
<evidence type="ECO:0000256" key="3">
    <source>
        <dbReference type="ARBA" id="ARBA00022475"/>
    </source>
</evidence>
<reference evidence="10 11" key="1">
    <citation type="submission" date="2019-10" db="EMBL/GenBank/DDBJ databases">
        <title>Glycomyces albidus sp. nov., a novel actinomycete isolated from rhizosphere soil of wheat (Triticum aestivum L.).</title>
        <authorList>
            <person name="Qian L."/>
        </authorList>
    </citation>
    <scope>NUCLEOTIDE SEQUENCE [LARGE SCALE GENOMIC DNA]</scope>
    <source>
        <strain evidence="10 11">NEAU-7082</strain>
    </source>
</reference>
<name>A0A6L5G5J9_9ACTN</name>
<sequence>MPVLFDPFEVAHVVHDRHEVVDAVGAQALDDVPEHVGVVGGLHARAVPLDHVVLGFVVDGEEERLVEVRGDVGGEPVEEVVGAGVAGGDLGPGGLVRLPVEEEGARPLGVLGERDLRVGREQLAGAALVGVVDLLRVLDALFEDEELVLFDAVRVRGRGDADEGAAGRDELVAGGAVARLLFGAAVLRERSGRRTGGRAGRRTRRRRGRFGGGGAWDRGRGRARRVGRSGLTGERVGRRRAGRERRVRRGRRAGGRVRGRPCGRRRQVPGRGRRERAGRLARFGDRAQGRALPVRDAREFEVGLAVGAGDGEAVAAGGADRAGHVEDDLGRLGVDLDGVPDGAVGRRGGGGEGAQAAHRVDGGDLDGHAFGVGRDRDRQPQFGGAVGARRGLVDGELEVGDRDAEVVGVADGQHRGRLGRVVRDGGRREGGRERPVVDHALAVLPCVRDVVAEPVVAGADAVADDEAREDQREDREDGHDPAAGRERVPLLRVGAAHRPPSSVQCDLDSILRITILANKWVFTRLLSQTQPSPRAARRRPSPEGRVARYSFEIPRTRKGFALRTPAARTLADYGVIVRRSWWLVAGTAAAALAAGVAYTELSPEVYESTASVLVLPTAGDTEVQGARTAGQVNLDTEAQLVKSTEVAEAAAEALGTDPAADLVSQVSVTVPPNTAVLEISFRAGDPRAAQEGTVAFSEAYLAHRLAGATASLERETTAAAVELEAVNAEIAATEERLDGADSGRGGLESDLADLRGRAAELEASIAGLQAQAEAVSPGRVINQAPLPQAPISPNALFNLAAALGAGLPLGLVLAWARHRLARKVAYPADLVDRCELDVIASVPPAVKFQRREVFGAYSPGGRVFSQLRNIVASQLTHDQRVIVVAGIAPGPAASVVAANLATAMARAGDRVTAVAANPSTTVGLPELFGTDPVPGLADAWSGRVDLAETVQAAPRQPSLSVIGPGAAARAAGPTSEAAAETFAKLAEAGRFVVVDAPPLSCSADAQLLAGHADAVILAVQSQRDAIAETAAAAVAMRQIDTPLLGAVLLPAVLGPMNSVPLPTARREPAARPAPTEDETPTDSLEPVDEGATEVIPAVRTASGGAAANRAASNAGAAPSAAEPR</sequence>
<feature type="compositionally biased region" description="Basic residues" evidence="8">
    <location>
        <begin position="193"/>
        <end position="209"/>
    </location>
</feature>
<evidence type="ECO:0000313" key="11">
    <source>
        <dbReference type="Proteomes" id="UP000477750"/>
    </source>
</evidence>
<feature type="coiled-coil region" evidence="7">
    <location>
        <begin position="744"/>
        <end position="771"/>
    </location>
</feature>
<dbReference type="EMBL" id="WIAO01000004">
    <property type="protein sequence ID" value="MQM24912.1"/>
    <property type="molecule type" value="Genomic_DNA"/>
</dbReference>
<dbReference type="Proteomes" id="UP000477750">
    <property type="component" value="Unassembled WGS sequence"/>
</dbReference>
<dbReference type="Gene3D" id="3.40.50.300">
    <property type="entry name" value="P-loop containing nucleotide triphosphate hydrolases"/>
    <property type="match status" value="1"/>
</dbReference>
<evidence type="ECO:0000313" key="10">
    <source>
        <dbReference type="EMBL" id="MQM24912.1"/>
    </source>
</evidence>
<evidence type="ECO:0000259" key="9">
    <source>
        <dbReference type="Pfam" id="PF02706"/>
    </source>
</evidence>
<feature type="compositionally biased region" description="Basic residues" evidence="8">
    <location>
        <begin position="237"/>
        <end position="274"/>
    </location>
</feature>
<evidence type="ECO:0000256" key="7">
    <source>
        <dbReference type="SAM" id="Coils"/>
    </source>
</evidence>
<keyword evidence="11" id="KW-1185">Reference proteome</keyword>
<dbReference type="GO" id="GO:0004713">
    <property type="term" value="F:protein tyrosine kinase activity"/>
    <property type="evidence" value="ECO:0007669"/>
    <property type="project" value="TreeGrafter"/>
</dbReference>
<feature type="region of interest" description="Disordered" evidence="8">
    <location>
        <begin position="192"/>
        <end position="276"/>
    </location>
</feature>
<keyword evidence="6" id="KW-0472">Membrane</keyword>
<keyword evidence="5" id="KW-1133">Transmembrane helix</keyword>
<comment type="subcellular location">
    <subcellularLocation>
        <location evidence="1">Cell membrane</location>
        <topology evidence="1">Multi-pass membrane protein</topology>
    </subcellularLocation>
</comment>
<dbReference type="Gene3D" id="1.20.5.340">
    <property type="match status" value="1"/>
</dbReference>
<dbReference type="InterPro" id="IPR027417">
    <property type="entry name" value="P-loop_NTPase"/>
</dbReference>
<dbReference type="InterPro" id="IPR050445">
    <property type="entry name" value="Bact_polysacc_biosynth/exp"/>
</dbReference>
<evidence type="ECO:0000256" key="1">
    <source>
        <dbReference type="ARBA" id="ARBA00004651"/>
    </source>
</evidence>
<gene>
    <name evidence="10" type="ORF">GFD30_04870</name>
</gene>
<feature type="compositionally biased region" description="Acidic residues" evidence="8">
    <location>
        <begin position="1075"/>
        <end position="1091"/>
    </location>
</feature>
<evidence type="ECO:0000256" key="6">
    <source>
        <dbReference type="ARBA" id="ARBA00023136"/>
    </source>
</evidence>
<keyword evidence="7" id="KW-0175">Coiled coil</keyword>
<evidence type="ECO:0000256" key="4">
    <source>
        <dbReference type="ARBA" id="ARBA00022692"/>
    </source>
</evidence>
<comment type="similarity">
    <text evidence="2">Belongs to the CpsC/CapA family.</text>
</comment>
<dbReference type="AlphaFoldDB" id="A0A6L5G5J9"/>
<dbReference type="GO" id="GO:0005886">
    <property type="term" value="C:plasma membrane"/>
    <property type="evidence" value="ECO:0007669"/>
    <property type="project" value="UniProtKB-SubCell"/>
</dbReference>
<evidence type="ECO:0000256" key="2">
    <source>
        <dbReference type="ARBA" id="ARBA00006683"/>
    </source>
</evidence>
<evidence type="ECO:0000256" key="8">
    <source>
        <dbReference type="SAM" id="MobiDB-lite"/>
    </source>
</evidence>
<feature type="region of interest" description="Disordered" evidence="8">
    <location>
        <begin position="1060"/>
        <end position="1124"/>
    </location>
</feature>